<dbReference type="EMBL" id="JAVFKY010000004">
    <property type="protein sequence ID" value="KAK5577967.1"/>
    <property type="molecule type" value="Genomic_DNA"/>
</dbReference>
<gene>
    <name evidence="2" type="ORF">RB653_002915</name>
</gene>
<comment type="caution">
    <text evidence="2">The sequence shown here is derived from an EMBL/GenBank/DDBJ whole genome shotgun (WGS) entry which is preliminary data.</text>
</comment>
<sequence>MFFESLAKKKLGYEKLPEFNKVEELVNEIKKLVDSNNVTIKETAIKFGVLVPTEFSRVLIFSSLSKETILKVHIEKIQYLVNLFIEFFKLVSQFNREAIEISLDIHFENVNLGVKDTIVEMENIYSRLIQTANEILIGIEKSMKKGTNVVSYQKQPPKVTLKSINQGETTGAVYRPITRYQHQSSLGEIENIGNYMKFVKDGKYPSVQKLLDKNSLNRIILNSGGTLFLLMSCATVVVGVVLAPFTCGVSLFPALVSVFMVAGGSFCLVGGTILEVFGNKHFIEKKLDLENSLKTLKQMKVDIEKMLASLDKNSKLISQLKRDFQIFKNGEYGGMGILCRICNMLLKDGVYLSDGEDSTKIYCRGCITEHYRTQQQLVGGNDNDLFTLPNSLRTFNLSHLKPICEALEGVIKKTEERFDEWEKKLLLIFEQNNKNSISYYQ</sequence>
<name>A0AAN7TPN5_9MYCE</name>
<keyword evidence="1" id="KW-0812">Transmembrane</keyword>
<keyword evidence="1" id="KW-0472">Membrane</keyword>
<keyword evidence="3" id="KW-1185">Reference proteome</keyword>
<evidence type="ECO:0000256" key="1">
    <source>
        <dbReference type="SAM" id="Phobius"/>
    </source>
</evidence>
<keyword evidence="1" id="KW-1133">Transmembrane helix</keyword>
<proteinExistence type="predicted"/>
<feature type="transmembrane region" description="Helical" evidence="1">
    <location>
        <begin position="251"/>
        <end position="277"/>
    </location>
</feature>
<dbReference type="AlphaFoldDB" id="A0AAN7TPN5"/>
<evidence type="ECO:0000313" key="3">
    <source>
        <dbReference type="Proteomes" id="UP001344447"/>
    </source>
</evidence>
<reference evidence="2 3" key="1">
    <citation type="submission" date="2023-11" db="EMBL/GenBank/DDBJ databases">
        <title>Dfirmibasis_genome.</title>
        <authorList>
            <person name="Edelbroek B."/>
            <person name="Kjellin J."/>
            <person name="Jerlstrom-Hultqvist J."/>
            <person name="Soderbom F."/>
        </authorList>
    </citation>
    <scope>NUCLEOTIDE SEQUENCE [LARGE SCALE GENOMIC DNA]</scope>
    <source>
        <strain evidence="2 3">TNS-C-14</strain>
    </source>
</reference>
<accession>A0AAN7TPN5</accession>
<evidence type="ECO:0000313" key="2">
    <source>
        <dbReference type="EMBL" id="KAK5577967.1"/>
    </source>
</evidence>
<organism evidence="2 3">
    <name type="scientific">Dictyostelium firmibasis</name>
    <dbReference type="NCBI Taxonomy" id="79012"/>
    <lineage>
        <taxon>Eukaryota</taxon>
        <taxon>Amoebozoa</taxon>
        <taxon>Evosea</taxon>
        <taxon>Eumycetozoa</taxon>
        <taxon>Dictyostelia</taxon>
        <taxon>Dictyosteliales</taxon>
        <taxon>Dictyosteliaceae</taxon>
        <taxon>Dictyostelium</taxon>
    </lineage>
</organism>
<feature type="transmembrane region" description="Helical" evidence="1">
    <location>
        <begin position="219"/>
        <end position="245"/>
    </location>
</feature>
<protein>
    <submittedName>
        <fullName evidence="2">Uncharacterized protein</fullName>
    </submittedName>
</protein>
<dbReference type="Proteomes" id="UP001344447">
    <property type="component" value="Unassembled WGS sequence"/>
</dbReference>